<dbReference type="AlphaFoldDB" id="A0A5B6UL79"/>
<accession>A0A5B6UL79</accession>
<evidence type="ECO:0000313" key="2">
    <source>
        <dbReference type="Proteomes" id="UP000325315"/>
    </source>
</evidence>
<proteinExistence type="predicted"/>
<protein>
    <submittedName>
        <fullName evidence="1">Molybdate transporter 1-like</fullName>
    </submittedName>
</protein>
<gene>
    <name evidence="1" type="ORF">EPI10_013411</name>
</gene>
<dbReference type="EMBL" id="SMMG02000010">
    <property type="protein sequence ID" value="KAA3458850.1"/>
    <property type="molecule type" value="Genomic_DNA"/>
</dbReference>
<keyword evidence="2" id="KW-1185">Reference proteome</keyword>
<evidence type="ECO:0000313" key="1">
    <source>
        <dbReference type="EMBL" id="KAA3458850.1"/>
    </source>
</evidence>
<organism evidence="1 2">
    <name type="scientific">Gossypium australe</name>
    <dbReference type="NCBI Taxonomy" id="47621"/>
    <lineage>
        <taxon>Eukaryota</taxon>
        <taxon>Viridiplantae</taxon>
        <taxon>Streptophyta</taxon>
        <taxon>Embryophyta</taxon>
        <taxon>Tracheophyta</taxon>
        <taxon>Spermatophyta</taxon>
        <taxon>Magnoliopsida</taxon>
        <taxon>eudicotyledons</taxon>
        <taxon>Gunneridae</taxon>
        <taxon>Pentapetalae</taxon>
        <taxon>rosids</taxon>
        <taxon>malvids</taxon>
        <taxon>Malvales</taxon>
        <taxon>Malvaceae</taxon>
        <taxon>Malvoideae</taxon>
        <taxon>Gossypium</taxon>
    </lineage>
</organism>
<dbReference type="Proteomes" id="UP000325315">
    <property type="component" value="Unassembled WGS sequence"/>
</dbReference>
<reference evidence="2" key="1">
    <citation type="journal article" date="2019" name="Plant Biotechnol. J.">
        <title>Genome sequencing of the Australian wild diploid species Gossypium australe highlights disease resistance and delayed gland morphogenesis.</title>
        <authorList>
            <person name="Cai Y."/>
            <person name="Cai X."/>
            <person name="Wang Q."/>
            <person name="Wang P."/>
            <person name="Zhang Y."/>
            <person name="Cai C."/>
            <person name="Xu Y."/>
            <person name="Wang K."/>
            <person name="Zhou Z."/>
            <person name="Wang C."/>
            <person name="Geng S."/>
            <person name="Li B."/>
            <person name="Dong Q."/>
            <person name="Hou Y."/>
            <person name="Wang H."/>
            <person name="Ai P."/>
            <person name="Liu Z."/>
            <person name="Yi F."/>
            <person name="Sun M."/>
            <person name="An G."/>
            <person name="Cheng J."/>
            <person name="Zhang Y."/>
            <person name="Shi Q."/>
            <person name="Xie Y."/>
            <person name="Shi X."/>
            <person name="Chang Y."/>
            <person name="Huang F."/>
            <person name="Chen Y."/>
            <person name="Hong S."/>
            <person name="Mi L."/>
            <person name="Sun Q."/>
            <person name="Zhang L."/>
            <person name="Zhou B."/>
            <person name="Peng R."/>
            <person name="Zhang X."/>
            <person name="Liu F."/>
        </authorList>
    </citation>
    <scope>NUCLEOTIDE SEQUENCE [LARGE SCALE GENOMIC DNA]</scope>
    <source>
        <strain evidence="2">cv. PA1801</strain>
    </source>
</reference>
<name>A0A5B6UL79_9ROSI</name>
<comment type="caution">
    <text evidence="1">The sequence shown here is derived from an EMBL/GenBank/DDBJ whole genome shotgun (WGS) entry which is preliminary data.</text>
</comment>
<dbReference type="OrthoDB" id="1738629at2759"/>
<sequence length="108" mass="12499">MVKQSKMHTLTNQFETLRMHDSKITALGEDYSNTNMVRKVLRSLHMRFSIEVTTIEETKDLESLKIHELIGSLKTFEMNLDEVKLNRIKCEKNITLQVVDKVSTSSSI</sequence>